<dbReference type="Gene3D" id="2.60.40.10">
    <property type="entry name" value="Immunoglobulins"/>
    <property type="match status" value="1"/>
</dbReference>
<dbReference type="InterPro" id="IPR011050">
    <property type="entry name" value="Pectin_lyase_fold/virulence"/>
</dbReference>
<dbReference type="InterPro" id="IPR006626">
    <property type="entry name" value="PbH1"/>
</dbReference>
<evidence type="ECO:0000313" key="1">
    <source>
        <dbReference type="EMBL" id="ABC57300.1"/>
    </source>
</evidence>
<gene>
    <name evidence="1" type="ordered locus">Msp_0912</name>
</gene>
<reference evidence="1 2" key="1">
    <citation type="journal article" date="2006" name="J. Bacteriol.">
        <title>The genome sequence of Methanosphaera stadtmanae reveals why this human intestinal archaeon is restricted to methanol and H2 for methane formation and ATP synthesis.</title>
        <authorList>
            <person name="Fricke W.F."/>
            <person name="Seedorf H."/>
            <person name="Henne A."/>
            <person name="Kruer M."/>
            <person name="Liesegang H."/>
            <person name="Hedderich R."/>
            <person name="Gottschalk G."/>
            <person name="Thauer R.K."/>
        </authorList>
    </citation>
    <scope>NUCLEOTIDE SEQUENCE [LARGE SCALE GENOMIC DNA]</scope>
    <source>
        <strain evidence="2">ATCC 43021 / DSM 3091 / JCM 11832 / MCB-3</strain>
    </source>
</reference>
<dbReference type="EMBL" id="CP000102">
    <property type="protein sequence ID" value="ABC57300.1"/>
    <property type="molecule type" value="Genomic_DNA"/>
</dbReference>
<dbReference type="OrthoDB" id="77946at2157"/>
<dbReference type="Proteomes" id="UP000001931">
    <property type="component" value="Chromosome"/>
</dbReference>
<proteinExistence type="predicted"/>
<dbReference type="KEGG" id="mst:Msp_0912"/>
<dbReference type="eggNOG" id="arCOG02555">
    <property type="taxonomic scope" value="Archaea"/>
</dbReference>
<name>Q2NFV3_METST</name>
<evidence type="ECO:0000313" key="2">
    <source>
        <dbReference type="Proteomes" id="UP000001931"/>
    </source>
</evidence>
<organism evidence="1 2">
    <name type="scientific">Methanosphaera stadtmanae (strain ATCC 43021 / DSM 3091 / JCM 11832 / MCB-3)</name>
    <dbReference type="NCBI Taxonomy" id="339860"/>
    <lineage>
        <taxon>Archaea</taxon>
        <taxon>Methanobacteriati</taxon>
        <taxon>Methanobacteriota</taxon>
        <taxon>Methanomada group</taxon>
        <taxon>Methanobacteria</taxon>
        <taxon>Methanobacteriales</taxon>
        <taxon>Methanobacteriaceae</taxon>
        <taxon>Methanosphaera</taxon>
    </lineage>
</organism>
<keyword evidence="2" id="KW-1185">Reference proteome</keyword>
<dbReference type="eggNOG" id="arCOG02487">
    <property type="taxonomic scope" value="Archaea"/>
</dbReference>
<dbReference type="eggNOG" id="arCOG02547">
    <property type="taxonomic scope" value="Archaea"/>
</dbReference>
<accession>Q2NFV3</accession>
<dbReference type="InterPro" id="IPR012334">
    <property type="entry name" value="Pectin_lyas_fold"/>
</dbReference>
<protein>
    <submittedName>
        <fullName evidence="1">Member of asn/thr-rich large protein family</fullName>
    </submittedName>
</protein>
<dbReference type="InterPro" id="IPR013783">
    <property type="entry name" value="Ig-like_fold"/>
</dbReference>
<sequence length="2037" mass="224682">MKNKILLSSILLIVLILGLSTITATDTTTTTSIEKQTIDTTTSQTIDNKEKVIVNDNKEVKSNIKDTKTEITPKKEIKTKEITTQNQKNKEEIKTLKKESEINYYVSNDKGSDTNDGSIDKPYKTINQAITQTTKDNIYNIHISTGTYTGVGNTNLTVNGDYKINFIGDGINKTIIDGEVNYTIGGASVWGDDSYFNSYIITKGNWGMNITKGTGIITIKNMNIQHMLSNGTGGGSSISLYPTATVDNYGNLEVDNVYFFENLAGVGAGIRSNNGSTLLVNNSIFEGNRKGSSTGNYGAGIYNNGTAIVLNSQFIGNIARWGTITNDKIIDIINCTIKDGKAYNAASTFKFGSGIASNTGGSDYFNPYGISGLVTNVINSTFINNQQTDIYQSEGNLYVDNCIFNKSTGIYVTGKDNATLKNEIYNSSFNDMQPSSLFGSLSVTTGTTFAIYSTVNRNTTIKGNIINFTTNGYGMYLKGNTTVTNNTITKYIAITGDNNNITNNIIKTNDIYSITLNRNSKNNTIINNTIYSQVFTGDKAISSNNNNNIIKDNIPETGIYINLTNNNYNTYFDDKGIIRTDVVENGSIITITGNITNKDLTFSNIKAFLSSKKNIYIQNGSISIINNASLIINNTNIINNNKVGLLIDSDNNLITYNNIMIDSNKPIEAIIIKKDNNNLEKNVINITSTTNNTGISIESSYNYLLSNKINTTTISKITDTTIIGLNLKSNTNNNILSGNRILMMSNINAIGEKLIKSDNNIINDNIYVYASENAKGVELINSQNNQINNYINIISNNTGYGTIITGEKALNKNNTISNNIDITADTIIGTLLENTTNTNISSRSTSMNYVTRGNTVRTILTKNTNNTEIFYLSIHITKEISDKMPDLIGIEQINSENTNITAIGMQKYISSGSYVNYNSTFLKLVNTTNTYLGSRNNVSSANINIVNIAIILENSDNNIIDNITINTNTDYTINLTNSNNNTIINNYLNGNNFYGGDSAVIQTNSQNNIIQNNTPNVIILTNDNYNQYFINQTWIINKTVELILGSDIYNKNMTFNNAITLKNPRKYTIYNGTITINSTETSNLNILKLNITDDRKTVINVMAGTLNINNANITQINNENQAQTIYVNTNSKVNIMNINITLNAPEINSEDNTKVSTAAYSEGSLTIYRGNITVNTTKTVQNGKIIAMINIGSIYLSNITMNSENNAIAFIKNIFNDTAVSNIGSNNFNLYSKNQTIGIISENHTSLRDNNITLNSPYTTGIIQTKGYLTLENNKIITNGTNNTPLYLKNYISSFIETRINENIFISNNNTQNIIENRSVINITNNIIKVENQSKTHLIIIENSNNIRIIGNYLETSDLKGNNAVKVINSTNITMSFNRPGVLITNENYNQYFTNQTLNSDITIIEFGSDLINKSMIFNHPVIIENPNNYTVYNGTIIFTKNATNSNMTGINIHNTDDRQTSLEIYSNSINIIKNTLYQENTNNPAKTIIVNNTGSVGFSRNNITTIGKNVTIITLNNLKIITSVSNIINGKGSNITAIEVTNSKTAAIIRITTNNITLESENPITAVRFINSKGVRLTNNIVIVKTKNYDTPIIEIINPTINVITNNYIESEDVCGNDAVKKIGTGTASINNNKPTNGNYRTQMNITTLPSELKVGKTYPITINVTSMLDKPVNGTVILNIGDKETNLTLTDGIATYNYTPTKDGETTIKITYNDPTGKYENNTITQSITVNKINAILKVDSVKGIPNTRINIPITLTDEFENPINGTVTVIDQYNNTFAIINVIDGKGTFTKIFRGNFNQNLTFIYDGTETYNTINTTINVDIHKLSTTVIIDPINAQIGDKINLKATVTDEDGNPVTEGRLVFKVNGKTIKDANGNIIYATIKDGVAMIENYTVPANWFKIKSVLNVVYGGTSTYEQTRTNNTIPMNITKKTATMTMTTNTTTAKPGERIKITVKITEKDANVNEGRVLFKVNGKTMRDNEGYIIYHEVKDGLVTITYTIPENARAQDYTFTCVYGNKLYNRNDVNSTITVVKN</sequence>
<dbReference type="SMART" id="SM00710">
    <property type="entry name" value="PbH1"/>
    <property type="match status" value="12"/>
</dbReference>
<dbReference type="HOGENOM" id="CLU_235630_0_0_2"/>
<dbReference type="RefSeq" id="WP_011406499.1">
    <property type="nucleotide sequence ID" value="NC_007681.1"/>
</dbReference>
<dbReference type="Gene3D" id="2.160.20.10">
    <property type="entry name" value="Single-stranded right-handed beta-helix, Pectin lyase-like"/>
    <property type="match status" value="1"/>
</dbReference>
<dbReference type="SUPFAM" id="SSF51126">
    <property type="entry name" value="Pectin lyase-like"/>
    <property type="match status" value="1"/>
</dbReference>
<dbReference type="GeneID" id="3856219"/>